<dbReference type="Proteomes" id="UP000242414">
    <property type="component" value="Unassembled WGS sequence"/>
</dbReference>
<proteinExistence type="predicted"/>
<gene>
    <name evidence="2" type="ORF">BCV72DRAFT_330512</name>
</gene>
<protein>
    <recommendedName>
        <fullName evidence="3">E2F-associated phosphoprotein</fullName>
    </recommendedName>
</protein>
<accession>A0A1X0R0Q0</accession>
<dbReference type="PANTHER" id="PTHR15967">
    <property type="entry name" value="E2F-ASSOCIATED PHOSPHOPROTEIN"/>
    <property type="match status" value="1"/>
</dbReference>
<evidence type="ECO:0008006" key="3">
    <source>
        <dbReference type="Google" id="ProtNLM"/>
    </source>
</evidence>
<reference evidence="2" key="1">
    <citation type="journal article" date="2016" name="Proc. Natl. Acad. Sci. U.S.A.">
        <title>Lipid metabolic changes in an early divergent fungus govern the establishment of a mutualistic symbiosis with endobacteria.</title>
        <authorList>
            <person name="Lastovetsky O.A."/>
            <person name="Gaspar M.L."/>
            <person name="Mondo S.J."/>
            <person name="LaButti K.M."/>
            <person name="Sandor L."/>
            <person name="Grigoriev I.V."/>
            <person name="Henry S.A."/>
            <person name="Pawlowska T.E."/>
        </authorList>
    </citation>
    <scope>NUCLEOTIDE SEQUENCE [LARGE SCALE GENOMIC DNA]</scope>
    <source>
        <strain evidence="2">ATCC 52814</strain>
    </source>
</reference>
<name>A0A1X0R0Q0_RHIZD</name>
<dbReference type="InterPro" id="IPR019370">
    <property type="entry name" value="E2F-assoc_phosphoprotein"/>
</dbReference>
<evidence type="ECO:0000313" key="2">
    <source>
        <dbReference type="EMBL" id="ORE05607.1"/>
    </source>
</evidence>
<evidence type="ECO:0000256" key="1">
    <source>
        <dbReference type="SAM" id="MobiDB-lite"/>
    </source>
</evidence>
<dbReference type="GO" id="GO:0005634">
    <property type="term" value="C:nucleus"/>
    <property type="evidence" value="ECO:0007669"/>
    <property type="project" value="TreeGrafter"/>
</dbReference>
<dbReference type="AlphaFoldDB" id="A0A1X0R0Q0"/>
<sequence>MDNQEMDRSNEQEFYDNVYFDTDEEDEDESMGLGLPNQKKKESKSRKILSNDELLYDPELDDKDEEWVNEQIVADSMDSMKGQGKTDAILTCPMCFITLCYSCQRHEKYADQYRAMFVHNCHVIKNERFKPKDAMEEEYYHKVVCDQCGIHVAMMDQDEVYHFFNVIPTT</sequence>
<dbReference type="EMBL" id="KV921941">
    <property type="protein sequence ID" value="ORE05607.1"/>
    <property type="molecule type" value="Genomic_DNA"/>
</dbReference>
<dbReference type="VEuPathDB" id="FungiDB:BCV72DRAFT_330512"/>
<dbReference type="OrthoDB" id="122464at2759"/>
<dbReference type="PANTHER" id="PTHR15967:SF0">
    <property type="entry name" value="E2F-ASSOCIATED PHOSPHOPROTEIN"/>
    <property type="match status" value="1"/>
</dbReference>
<dbReference type="Pfam" id="PF10238">
    <property type="entry name" value="Eapp_C"/>
    <property type="match status" value="1"/>
</dbReference>
<organism evidence="2">
    <name type="scientific">Rhizopus microsporus var. microsporus</name>
    <dbReference type="NCBI Taxonomy" id="86635"/>
    <lineage>
        <taxon>Eukaryota</taxon>
        <taxon>Fungi</taxon>
        <taxon>Fungi incertae sedis</taxon>
        <taxon>Mucoromycota</taxon>
        <taxon>Mucoromycotina</taxon>
        <taxon>Mucoromycetes</taxon>
        <taxon>Mucorales</taxon>
        <taxon>Mucorineae</taxon>
        <taxon>Rhizopodaceae</taxon>
        <taxon>Rhizopus</taxon>
    </lineage>
</organism>
<feature type="region of interest" description="Disordered" evidence="1">
    <location>
        <begin position="1"/>
        <end position="48"/>
    </location>
</feature>
<feature type="compositionally biased region" description="Acidic residues" evidence="1">
    <location>
        <begin position="21"/>
        <end position="30"/>
    </location>
</feature>
<feature type="compositionally biased region" description="Basic and acidic residues" evidence="1">
    <location>
        <begin position="1"/>
        <end position="11"/>
    </location>
</feature>